<sequence length="535" mass="57179">MVVLAVDEGYGHGGAVPDWIGYEVDGRRCGRAVKMLLAVEGGGFFSSSASGYSHGLALLLLGRKDEEKPVKVSPWNQYRLVDREAEQVYHLASRKDQAPGKCAPFICFGRAAAGLEGASPPKLSSGNTSGSSSEESSASANEGTNGSLTGNEKKGCLKSNSRRDSLEHCIVVSEGEEPRESLEEVQTLKSGMERRKVQWTDTCGKELFEIREFEARYTVTLSDLLVIISTVMKVCQTMIRKMRVSGNGKIPVDSRQGVMVDLMPFAELFAGDMGQSDGAECLNVLRPCRVPESLTSHNPNKLAIIHNPKLCSSAEALAALHHLCLETRFSLGSWAPPHTLIHTGAAQEAMSLAPSIPSIKVKVGGVAAVAVSPPRHRACRSSFAVIRSSKAEGAPRRPAAPPLSPPPKTPTLSTPPTLSQPPTPVKPAAPSSSPPPSQDPEPKQAAAPVAVAAPAAAGAVTLEYQRKVAKDLQDYFKQKKLDEADQGPFFGFLGKNEISNGRDANRVRNRLGFCSTSEDPSLQFWDCGFGLIADV</sequence>
<dbReference type="PANTHER" id="PTHR33401">
    <property type="entry name" value="LIGHT-HARVESTING COMPLEX-LIKE PROTEIN OHP2, CHLOROPLASTIC"/>
    <property type="match status" value="1"/>
</dbReference>
<gene>
    <name evidence="2" type="primary">P0415C01.15</name>
</gene>
<name>Q5ZC72_ORYSJ</name>
<dbReference type="Proteomes" id="UP000817658">
    <property type="component" value="Chromosome 1"/>
</dbReference>
<reference evidence="2" key="1">
    <citation type="journal article" date="2002" name="Nature">
        <title>The genome sequence and structure of rice chromosome 1.</title>
        <authorList>
            <person name="Sasaki T."/>
            <person name="Matsumoto T."/>
            <person name="Yamamoto K."/>
            <person name="Sakata K."/>
            <person name="Baba T."/>
            <person name="Katayose Y."/>
            <person name="Wu J."/>
            <person name="Niimura Y."/>
            <person name="Cheng Z."/>
            <person name="Nagamura Y."/>
            <person name="Antonio B.A."/>
            <person name="Kanamori H."/>
            <person name="Hosokawa S."/>
            <person name="Masukawa M."/>
            <person name="Arikawa K."/>
            <person name="Chiden Y."/>
            <person name="Hayashi M."/>
            <person name="Okamoto M."/>
            <person name="Ando T."/>
            <person name="Aoki H."/>
            <person name="Arita K."/>
            <person name="Hamada M."/>
            <person name="Harada C."/>
            <person name="Hijishita S."/>
            <person name="Honda M."/>
            <person name="Ichikawa Y."/>
            <person name="Idonuma A."/>
            <person name="Iijima M."/>
            <person name="Ikeda M."/>
            <person name="Ikeno M."/>
            <person name="Itoh S."/>
            <person name="Itoh T."/>
            <person name="Itoh Y."/>
            <person name="Itoh Y."/>
            <person name="Iwabuchi A."/>
            <person name="Kamiya K."/>
            <person name="Karasawa W."/>
            <person name="Katagiri S."/>
            <person name="Kikuta A."/>
            <person name="Kobayashi N."/>
            <person name="Kono I."/>
            <person name="Machita K."/>
            <person name="Maehara T."/>
            <person name="Mizuno H."/>
            <person name="Mizubayashi T."/>
            <person name="Mukai Y."/>
            <person name="Nagasaki H."/>
            <person name="Nakashima M."/>
            <person name="Nakama Y."/>
            <person name="Nakamichi Y."/>
            <person name="Nakamura M."/>
            <person name="Namiki N."/>
            <person name="Negishi M."/>
            <person name="Ohta I."/>
            <person name="Ono N."/>
            <person name="Saji S."/>
            <person name="Sakai K."/>
            <person name="Shibata M."/>
            <person name="Shimokawa T."/>
            <person name="Shomura A."/>
            <person name="Song J."/>
            <person name="Takazaki Y."/>
            <person name="Terasawa K."/>
            <person name="Tsuji K."/>
            <person name="Waki K."/>
            <person name="Yamagata H."/>
            <person name="Yamane H."/>
            <person name="Yoshiki S."/>
            <person name="Yoshihara R."/>
            <person name="Yukawa K."/>
            <person name="Zhong H."/>
            <person name="Iwama H."/>
            <person name="Endo T."/>
            <person name="Ito H."/>
            <person name="Hahn J.H."/>
            <person name="Kim H.I."/>
            <person name="Eun M.Y."/>
            <person name="Yano M."/>
            <person name="Jiang J."/>
            <person name="Gojobori T."/>
        </authorList>
    </citation>
    <scope>NUCLEOTIDE SEQUENCE [LARGE SCALE GENOMIC DNA]</scope>
</reference>
<dbReference type="AlphaFoldDB" id="Q5ZC72"/>
<feature type="compositionally biased region" description="Low complexity" evidence="1">
    <location>
        <begin position="124"/>
        <end position="145"/>
    </location>
</feature>
<evidence type="ECO:0000313" key="2">
    <source>
        <dbReference type="EMBL" id="BAD52885.1"/>
    </source>
</evidence>
<feature type="compositionally biased region" description="Pro residues" evidence="1">
    <location>
        <begin position="398"/>
        <end position="409"/>
    </location>
</feature>
<dbReference type="PANTHER" id="PTHR33401:SF3">
    <property type="entry name" value="LOW AFFINITY POTASSIUM TRANSPORT SYSTEM PROTEIN"/>
    <property type="match status" value="1"/>
</dbReference>
<organism evidence="2">
    <name type="scientific">Oryza sativa subsp. japonica</name>
    <name type="common">Rice</name>
    <dbReference type="NCBI Taxonomy" id="39947"/>
    <lineage>
        <taxon>Eukaryota</taxon>
        <taxon>Viridiplantae</taxon>
        <taxon>Streptophyta</taxon>
        <taxon>Embryophyta</taxon>
        <taxon>Tracheophyta</taxon>
        <taxon>Spermatophyta</taxon>
        <taxon>Magnoliopsida</taxon>
        <taxon>Liliopsida</taxon>
        <taxon>Poales</taxon>
        <taxon>Poaceae</taxon>
        <taxon>BOP clade</taxon>
        <taxon>Oryzoideae</taxon>
        <taxon>Oryzeae</taxon>
        <taxon>Oryzinae</taxon>
        <taxon>Oryza</taxon>
        <taxon>Oryza sativa</taxon>
    </lineage>
</organism>
<proteinExistence type="predicted"/>
<evidence type="ECO:0000256" key="1">
    <source>
        <dbReference type="SAM" id="MobiDB-lite"/>
    </source>
</evidence>
<feature type="compositionally biased region" description="Pro residues" evidence="1">
    <location>
        <begin position="418"/>
        <end position="439"/>
    </location>
</feature>
<protein>
    <submittedName>
        <fullName evidence="2">Light stress-responsive one-helix protein-like</fullName>
    </submittedName>
</protein>
<accession>Q5ZC72</accession>
<feature type="region of interest" description="Disordered" evidence="1">
    <location>
        <begin position="118"/>
        <end position="159"/>
    </location>
</feature>
<feature type="region of interest" description="Disordered" evidence="1">
    <location>
        <begin position="386"/>
        <end position="448"/>
    </location>
</feature>
<dbReference type="EMBL" id="AP003243">
    <property type="protein sequence ID" value="BAD52885.1"/>
    <property type="molecule type" value="Genomic_DNA"/>
</dbReference>